<sequence>MSLCTNASPALPSSSSPPVLFFGCQEAPFQIGEKQISLAIKVTRPRTPIIFISEHADQLELVRKTLHVIEAFVHGMAKCFRRSRRRALLKILQTRAVPARMKKRARKL</sequence>
<name>A0ABD2JC89_HETSC</name>
<dbReference type="Proteomes" id="UP001620645">
    <property type="component" value="Unassembled WGS sequence"/>
</dbReference>
<organism evidence="1 2">
    <name type="scientific">Heterodera schachtii</name>
    <name type="common">Sugarbeet cyst nematode worm</name>
    <name type="synonym">Tylenchus schachtii</name>
    <dbReference type="NCBI Taxonomy" id="97005"/>
    <lineage>
        <taxon>Eukaryota</taxon>
        <taxon>Metazoa</taxon>
        <taxon>Ecdysozoa</taxon>
        <taxon>Nematoda</taxon>
        <taxon>Chromadorea</taxon>
        <taxon>Rhabditida</taxon>
        <taxon>Tylenchina</taxon>
        <taxon>Tylenchomorpha</taxon>
        <taxon>Tylenchoidea</taxon>
        <taxon>Heteroderidae</taxon>
        <taxon>Heteroderinae</taxon>
        <taxon>Heterodera</taxon>
    </lineage>
</organism>
<protein>
    <submittedName>
        <fullName evidence="1">Uncharacterized protein</fullName>
    </submittedName>
</protein>
<dbReference type="EMBL" id="JBICCN010000166">
    <property type="protein sequence ID" value="KAL3088190.1"/>
    <property type="molecule type" value="Genomic_DNA"/>
</dbReference>
<accession>A0ABD2JC89</accession>
<keyword evidence="2" id="KW-1185">Reference proteome</keyword>
<proteinExistence type="predicted"/>
<gene>
    <name evidence="1" type="ORF">niasHS_008051</name>
</gene>
<evidence type="ECO:0000313" key="1">
    <source>
        <dbReference type="EMBL" id="KAL3088190.1"/>
    </source>
</evidence>
<reference evidence="1 2" key="1">
    <citation type="submission" date="2024-10" db="EMBL/GenBank/DDBJ databases">
        <authorList>
            <person name="Kim D."/>
        </authorList>
    </citation>
    <scope>NUCLEOTIDE SEQUENCE [LARGE SCALE GENOMIC DNA]</scope>
    <source>
        <strain evidence="1">Taebaek</strain>
    </source>
</reference>
<comment type="caution">
    <text evidence="1">The sequence shown here is derived from an EMBL/GenBank/DDBJ whole genome shotgun (WGS) entry which is preliminary data.</text>
</comment>
<evidence type="ECO:0000313" key="2">
    <source>
        <dbReference type="Proteomes" id="UP001620645"/>
    </source>
</evidence>
<dbReference type="AlphaFoldDB" id="A0ABD2JC89"/>